<dbReference type="Proteomes" id="UP000485569">
    <property type="component" value="Unassembled WGS sequence"/>
</dbReference>
<reference evidence="1" key="1">
    <citation type="submission" date="2017-02" db="EMBL/GenBank/DDBJ databases">
        <title>Delving into the versatile metabolic prowess of the omnipresent phylum Bacteroidetes.</title>
        <authorList>
            <person name="Nobu M.K."/>
            <person name="Mei R."/>
            <person name="Narihiro T."/>
            <person name="Kuroda K."/>
            <person name="Liu W.-T."/>
        </authorList>
    </citation>
    <scope>NUCLEOTIDE SEQUENCE</scope>
    <source>
        <strain evidence="1">ADurb.Bin276</strain>
    </source>
</reference>
<sequence length="71" mass="8442">MGEEKRRIYYCRSIHPDEDLPLFKFDLLDDEIIIFNLNNQPVQNPYLFIVKAVLVRFHSPSLSSFFIVILL</sequence>
<dbReference type="EMBL" id="MWBQ01000195">
    <property type="protein sequence ID" value="OQA54814.1"/>
    <property type="molecule type" value="Genomic_DNA"/>
</dbReference>
<name>A0A1V5SKF5_9BACT</name>
<accession>A0A1V5SKF5</accession>
<proteinExistence type="predicted"/>
<organism evidence="1">
    <name type="scientific">Candidatus Atribacter allofermentans</name>
    <dbReference type="NCBI Taxonomy" id="1852833"/>
    <lineage>
        <taxon>Bacteria</taxon>
        <taxon>Pseudomonadati</taxon>
        <taxon>Atribacterota</taxon>
        <taxon>Atribacteria</taxon>
        <taxon>Atribacterales</taxon>
        <taxon>Atribacteraceae</taxon>
        <taxon>Atribacter</taxon>
    </lineage>
</organism>
<comment type="caution">
    <text evidence="1">The sequence shown here is derived from an EMBL/GenBank/DDBJ whole genome shotgun (WGS) entry which is preliminary data.</text>
</comment>
<evidence type="ECO:0000313" key="1">
    <source>
        <dbReference type="EMBL" id="OQA54814.1"/>
    </source>
</evidence>
<dbReference type="AlphaFoldDB" id="A0A1V5SKF5"/>
<gene>
    <name evidence="1" type="ORF">BWY41_01882</name>
</gene>
<protein>
    <submittedName>
        <fullName evidence="1">Uncharacterized protein</fullName>
    </submittedName>
</protein>